<protein>
    <submittedName>
        <fullName evidence="1">DUF3291 domain-containing protein</fullName>
    </submittedName>
</protein>
<dbReference type="SUPFAM" id="SSF54909">
    <property type="entry name" value="Dimeric alpha+beta barrel"/>
    <property type="match status" value="1"/>
</dbReference>
<evidence type="ECO:0000313" key="1">
    <source>
        <dbReference type="EMBL" id="QFI71804.1"/>
    </source>
</evidence>
<name>A0A5P6P188_9BRAD</name>
<dbReference type="RefSeq" id="WP_151642697.1">
    <property type="nucleotide sequence ID" value="NZ_CP044543.1"/>
</dbReference>
<organism evidence="1 2">
    <name type="scientific">Bradyrhizobium betae</name>
    <dbReference type="NCBI Taxonomy" id="244734"/>
    <lineage>
        <taxon>Bacteria</taxon>
        <taxon>Pseudomonadati</taxon>
        <taxon>Pseudomonadota</taxon>
        <taxon>Alphaproteobacteria</taxon>
        <taxon>Hyphomicrobiales</taxon>
        <taxon>Nitrobacteraceae</taxon>
        <taxon>Bradyrhizobium</taxon>
    </lineage>
</organism>
<dbReference type="OrthoDB" id="1550774at2"/>
<dbReference type="Proteomes" id="UP000325641">
    <property type="component" value="Chromosome"/>
</dbReference>
<dbReference type="AlphaFoldDB" id="A0A5P6P188"/>
<dbReference type="KEGG" id="bbet:F8237_05110"/>
<dbReference type="EMBL" id="CP044543">
    <property type="protein sequence ID" value="QFI71804.1"/>
    <property type="molecule type" value="Genomic_DNA"/>
</dbReference>
<reference evidence="2" key="1">
    <citation type="submission" date="2019-10" db="EMBL/GenBank/DDBJ databases">
        <title>Complete Genome Sequence of Bradyrhizobium betae type strain PL7HG1T.</title>
        <authorList>
            <person name="Bromfield E.S.P."/>
            <person name="Cloutier S."/>
        </authorList>
    </citation>
    <scope>NUCLEOTIDE SEQUENCE [LARGE SCALE GENOMIC DNA]</scope>
    <source>
        <strain evidence="2">PL7HG1</strain>
    </source>
</reference>
<gene>
    <name evidence="1" type="ORF">F8237_05110</name>
</gene>
<dbReference type="InterPro" id="IPR011008">
    <property type="entry name" value="Dimeric_a/b-barrel"/>
</dbReference>
<proteinExistence type="predicted"/>
<accession>A0A5P6P188</accession>
<sequence length="110" mass="12507">MVYVSMTGFRPRGIAQLPVFWWRTIRSFTQAQRAPGNLVAAGRLVDGVYHTMTVWSDLASMRAFVASGAHLKAMKNFRQLGSGRTHGFACDEIPEWSTVYDLWRRDGRDI</sequence>
<evidence type="ECO:0000313" key="2">
    <source>
        <dbReference type="Proteomes" id="UP000325641"/>
    </source>
</evidence>